<protein>
    <submittedName>
        <fullName evidence="1">DUF2155 domain-containing protein</fullName>
    </submittedName>
</protein>
<dbReference type="InterPro" id="IPR019225">
    <property type="entry name" value="DUF2155"/>
</dbReference>
<evidence type="ECO:0000313" key="1">
    <source>
        <dbReference type="EMBL" id="MBP5857352.1"/>
    </source>
</evidence>
<accession>A0A8J7V2X3</accession>
<dbReference type="Pfam" id="PF09923">
    <property type="entry name" value="DUF2155"/>
    <property type="match status" value="1"/>
</dbReference>
<proteinExistence type="predicted"/>
<name>A0A8J7V2X3_9PROT</name>
<reference evidence="1" key="1">
    <citation type="submission" date="2021-04" db="EMBL/GenBank/DDBJ databases">
        <authorList>
            <person name="Zhang D.-C."/>
        </authorList>
    </citation>
    <scope>NUCLEOTIDE SEQUENCE</scope>
    <source>
        <strain evidence="1">CGMCC 1.15697</strain>
    </source>
</reference>
<gene>
    <name evidence="1" type="ORF">KAJ83_10060</name>
</gene>
<sequence>MLMQGVSSAGAVPRATAVLQGLDKVTARVSTFEAPVGESVRFGALDITVRHCDRTPPQEAPESSAFLEIDEVKEGEEPVPLFTGWMFASSPGLNALEHPVYDVWVLECRGAELEGEAPPPRQ</sequence>
<organism evidence="1 2">
    <name type="scientific">Marivibrio halodurans</name>
    <dbReference type="NCBI Taxonomy" id="2039722"/>
    <lineage>
        <taxon>Bacteria</taxon>
        <taxon>Pseudomonadati</taxon>
        <taxon>Pseudomonadota</taxon>
        <taxon>Alphaproteobacteria</taxon>
        <taxon>Rhodospirillales</taxon>
        <taxon>Rhodospirillaceae</taxon>
        <taxon>Marivibrio</taxon>
    </lineage>
</organism>
<evidence type="ECO:0000313" key="2">
    <source>
        <dbReference type="Proteomes" id="UP000672602"/>
    </source>
</evidence>
<dbReference type="EMBL" id="JAGMWN010000004">
    <property type="protein sequence ID" value="MBP5857352.1"/>
    <property type="molecule type" value="Genomic_DNA"/>
</dbReference>
<dbReference type="AlphaFoldDB" id="A0A8J7V2X3"/>
<comment type="caution">
    <text evidence="1">The sequence shown here is derived from an EMBL/GenBank/DDBJ whole genome shotgun (WGS) entry which is preliminary data.</text>
</comment>
<keyword evidence="2" id="KW-1185">Reference proteome</keyword>
<dbReference type="Proteomes" id="UP000672602">
    <property type="component" value="Unassembled WGS sequence"/>
</dbReference>